<protein>
    <submittedName>
        <fullName evidence="1">Phage tail protein E</fullName>
    </submittedName>
    <submittedName>
        <fullName evidence="2">Tail assembly chaperone E/41/14-like protein</fullName>
    </submittedName>
</protein>
<accession>A0A377Q288</accession>
<dbReference type="EMBL" id="SMBT01000001">
    <property type="protein sequence ID" value="TCU90257.1"/>
    <property type="molecule type" value="Genomic_DNA"/>
</dbReference>
<evidence type="ECO:0000313" key="1">
    <source>
        <dbReference type="EMBL" id="STQ89284.1"/>
    </source>
</evidence>
<dbReference type="AlphaFoldDB" id="A0A377Q288"/>
<dbReference type="EMBL" id="UGHR01000001">
    <property type="protein sequence ID" value="STQ89284.1"/>
    <property type="molecule type" value="Genomic_DNA"/>
</dbReference>
<evidence type="ECO:0000313" key="3">
    <source>
        <dbReference type="Proteomes" id="UP000255108"/>
    </source>
</evidence>
<sequence length="101" mass="10960">MNVQEKNPNTVELDSPLIRGDQTISRITLIKPKSGALRGVKLGDLLQMDVEAITKVLPRISDPALTEQDVRNLDPADLLQLAGITAGFLLPKDAKADYPQA</sequence>
<reference evidence="2 4" key="2">
    <citation type="submission" date="2019-03" db="EMBL/GenBank/DDBJ databases">
        <title>Genomic Encyclopedia of Type Strains, Phase IV (KMG-IV): sequencing the most valuable type-strain genomes for metagenomic binning, comparative biology and taxonomic classification.</title>
        <authorList>
            <person name="Goeker M."/>
        </authorList>
    </citation>
    <scope>NUCLEOTIDE SEQUENCE [LARGE SCALE GENOMIC DNA]</scope>
    <source>
        <strain evidence="2 4">DSM 3764</strain>
    </source>
</reference>
<dbReference type="Pfam" id="PF10109">
    <property type="entry name" value="Phage_TAC_7"/>
    <property type="match status" value="1"/>
</dbReference>
<dbReference type="InterPro" id="IPR019289">
    <property type="entry name" value="Phage_tail_E/E"/>
</dbReference>
<dbReference type="RefSeq" id="WP_115225747.1">
    <property type="nucleotide sequence ID" value="NZ_CAWOLO010000001.1"/>
</dbReference>
<gene>
    <name evidence="2" type="ORF">EV682_101282</name>
    <name evidence="1" type="ORF">NCTC11159_00300</name>
</gene>
<dbReference type="Proteomes" id="UP000255108">
    <property type="component" value="Unassembled WGS sequence"/>
</dbReference>
<dbReference type="Proteomes" id="UP000295794">
    <property type="component" value="Unassembled WGS sequence"/>
</dbReference>
<reference evidence="1 3" key="1">
    <citation type="submission" date="2018-06" db="EMBL/GenBank/DDBJ databases">
        <authorList>
            <consortium name="Pathogen Informatics"/>
            <person name="Doyle S."/>
        </authorList>
    </citation>
    <scope>NUCLEOTIDE SEQUENCE [LARGE SCALE GENOMIC DNA]</scope>
    <source>
        <strain evidence="1 3">NCTC11159</strain>
    </source>
</reference>
<evidence type="ECO:0000313" key="2">
    <source>
        <dbReference type="EMBL" id="TCU90257.1"/>
    </source>
</evidence>
<keyword evidence="4" id="KW-1185">Reference proteome</keyword>
<evidence type="ECO:0000313" key="4">
    <source>
        <dbReference type="Proteomes" id="UP000295794"/>
    </source>
</evidence>
<organism evidence="1 3">
    <name type="scientific">Iodobacter fluviatilis</name>
    <dbReference type="NCBI Taxonomy" id="537"/>
    <lineage>
        <taxon>Bacteria</taxon>
        <taxon>Pseudomonadati</taxon>
        <taxon>Pseudomonadota</taxon>
        <taxon>Betaproteobacteria</taxon>
        <taxon>Neisseriales</taxon>
        <taxon>Chitinibacteraceae</taxon>
        <taxon>Iodobacter</taxon>
    </lineage>
</organism>
<name>A0A377Q288_9NEIS</name>
<dbReference type="OrthoDB" id="7366507at2"/>
<proteinExistence type="predicted"/>